<dbReference type="RefSeq" id="WP_268247443.1">
    <property type="nucleotide sequence ID" value="NZ_BMZB01000001.1"/>
</dbReference>
<keyword evidence="1" id="KW-0812">Transmembrane</keyword>
<dbReference type="AlphaFoldDB" id="A0A918PWF4"/>
<reference evidence="2" key="1">
    <citation type="journal article" date="2014" name="Int. J. Syst. Evol. Microbiol.">
        <title>Complete genome sequence of Corynebacterium casei LMG S-19264T (=DSM 44701T), isolated from a smear-ripened cheese.</title>
        <authorList>
            <consortium name="US DOE Joint Genome Institute (JGI-PGF)"/>
            <person name="Walter F."/>
            <person name="Albersmeier A."/>
            <person name="Kalinowski J."/>
            <person name="Ruckert C."/>
        </authorList>
    </citation>
    <scope>NUCLEOTIDE SEQUENCE</scope>
    <source>
        <strain evidence="2">KCTC 32296</strain>
    </source>
</reference>
<organism evidence="2 3">
    <name type="scientific">Asticcacaulis endophyticus</name>
    <dbReference type="NCBI Taxonomy" id="1395890"/>
    <lineage>
        <taxon>Bacteria</taxon>
        <taxon>Pseudomonadati</taxon>
        <taxon>Pseudomonadota</taxon>
        <taxon>Alphaproteobacteria</taxon>
        <taxon>Caulobacterales</taxon>
        <taxon>Caulobacteraceae</taxon>
        <taxon>Asticcacaulis</taxon>
    </lineage>
</organism>
<evidence type="ECO:0000313" key="3">
    <source>
        <dbReference type="Proteomes" id="UP000662572"/>
    </source>
</evidence>
<sequence>MTKPNEAKLNEDKRRPKAMKPYLTLWAIMVVCVVFALIGLYNLS</sequence>
<evidence type="ECO:0000256" key="1">
    <source>
        <dbReference type="SAM" id="Phobius"/>
    </source>
</evidence>
<evidence type="ECO:0000313" key="2">
    <source>
        <dbReference type="EMBL" id="GGZ23395.1"/>
    </source>
</evidence>
<accession>A0A918PWF4</accession>
<name>A0A918PWF4_9CAUL</name>
<keyword evidence="3" id="KW-1185">Reference proteome</keyword>
<gene>
    <name evidence="2" type="ORF">GCM10011273_05480</name>
</gene>
<proteinExistence type="predicted"/>
<dbReference type="Proteomes" id="UP000662572">
    <property type="component" value="Unassembled WGS sequence"/>
</dbReference>
<keyword evidence="1" id="KW-0472">Membrane</keyword>
<comment type="caution">
    <text evidence="2">The sequence shown here is derived from an EMBL/GenBank/DDBJ whole genome shotgun (WGS) entry which is preliminary data.</text>
</comment>
<feature type="transmembrane region" description="Helical" evidence="1">
    <location>
        <begin position="21"/>
        <end position="41"/>
    </location>
</feature>
<reference evidence="2" key="2">
    <citation type="submission" date="2020-09" db="EMBL/GenBank/DDBJ databases">
        <authorList>
            <person name="Sun Q."/>
            <person name="Kim S."/>
        </authorList>
    </citation>
    <scope>NUCLEOTIDE SEQUENCE</scope>
    <source>
        <strain evidence="2">KCTC 32296</strain>
    </source>
</reference>
<protein>
    <submittedName>
        <fullName evidence="2">Uncharacterized protein</fullName>
    </submittedName>
</protein>
<keyword evidence="1" id="KW-1133">Transmembrane helix</keyword>
<dbReference type="EMBL" id="BMZB01000001">
    <property type="protein sequence ID" value="GGZ23395.1"/>
    <property type="molecule type" value="Genomic_DNA"/>
</dbReference>